<evidence type="ECO:0000313" key="3">
    <source>
        <dbReference type="Proteomes" id="UP000596742"/>
    </source>
</evidence>
<sequence>MNLRNFIIINPVYLIEILRSIVTDKQFWQRGESCTESFQRLRNEGIIEKKIIYSKWEQDEFSHILPFKEFMLDILIHLDIIVSPRTDLENPPVTPSHRFLLSCSLYDYKPRHNQLLVEIDDDHDVAVQVKDKRVVVSLVHHDNKKRIVPTLASSIQECLTAAFFRISEFYSSLSSDSITNKGLNTTMPFEIEFGVFCQSSMCYLHHRKMPSAMKVAWECQQHRTEHDVRYLRYWYADKKHAESCSDTCSGPGKLEIEQFPSDQHLRRLVTELNINTCRELAISLGMKVHIWEDLEYQFQHDNIDNIKFMALWKWKQKHKTACIGDLIQGLNKCNTNIHNICQVFRDVCINCDFSENILDVEPTLQSLKAVSDYIGNSSLQLGVELGLDVPQLENIQNQLKNKPLEQTREILTRWRASDHFTPSVRSLIKALYRIDKAACVNYINF</sequence>
<proteinExistence type="predicted"/>
<dbReference type="Gene3D" id="1.10.533.10">
    <property type="entry name" value="Death Domain, Fas"/>
    <property type="match status" value="2"/>
</dbReference>
<dbReference type="InterPro" id="IPR000488">
    <property type="entry name" value="Death_dom"/>
</dbReference>
<evidence type="ECO:0000313" key="2">
    <source>
        <dbReference type="EMBL" id="VDI16489.1"/>
    </source>
</evidence>
<feature type="domain" description="Death" evidence="1">
    <location>
        <begin position="363"/>
        <end position="445"/>
    </location>
</feature>
<dbReference type="CDD" id="cd01670">
    <property type="entry name" value="Death"/>
    <property type="match status" value="1"/>
</dbReference>
<protein>
    <recommendedName>
        <fullName evidence="1">Death domain-containing protein</fullName>
    </recommendedName>
</protein>
<reference evidence="2" key="1">
    <citation type="submission" date="2018-11" db="EMBL/GenBank/DDBJ databases">
        <authorList>
            <person name="Alioto T."/>
            <person name="Alioto T."/>
        </authorList>
    </citation>
    <scope>NUCLEOTIDE SEQUENCE</scope>
</reference>
<dbReference type="AlphaFoldDB" id="A0A8B6DAT9"/>
<accession>A0A8B6DAT9</accession>
<dbReference type="Proteomes" id="UP000596742">
    <property type="component" value="Unassembled WGS sequence"/>
</dbReference>
<dbReference type="InterPro" id="IPR011029">
    <property type="entry name" value="DEATH-like_dom_sf"/>
</dbReference>
<organism evidence="2 3">
    <name type="scientific">Mytilus galloprovincialis</name>
    <name type="common">Mediterranean mussel</name>
    <dbReference type="NCBI Taxonomy" id="29158"/>
    <lineage>
        <taxon>Eukaryota</taxon>
        <taxon>Metazoa</taxon>
        <taxon>Spiralia</taxon>
        <taxon>Lophotrochozoa</taxon>
        <taxon>Mollusca</taxon>
        <taxon>Bivalvia</taxon>
        <taxon>Autobranchia</taxon>
        <taxon>Pteriomorphia</taxon>
        <taxon>Mytilida</taxon>
        <taxon>Mytiloidea</taxon>
        <taxon>Mytilidae</taxon>
        <taxon>Mytilinae</taxon>
        <taxon>Mytilus</taxon>
    </lineage>
</organism>
<dbReference type="EMBL" id="UYJE01003090">
    <property type="protein sequence ID" value="VDI16489.1"/>
    <property type="molecule type" value="Genomic_DNA"/>
</dbReference>
<dbReference type="OrthoDB" id="10447874at2759"/>
<dbReference type="GO" id="GO:0007165">
    <property type="term" value="P:signal transduction"/>
    <property type="evidence" value="ECO:0007669"/>
    <property type="project" value="InterPro"/>
</dbReference>
<gene>
    <name evidence="2" type="ORF">MGAL_10B017116</name>
</gene>
<dbReference type="PROSITE" id="PS50017">
    <property type="entry name" value="DEATH_DOMAIN"/>
    <property type="match status" value="1"/>
</dbReference>
<dbReference type="Pfam" id="PF00531">
    <property type="entry name" value="Death"/>
    <property type="match status" value="1"/>
</dbReference>
<evidence type="ECO:0000259" key="1">
    <source>
        <dbReference type="PROSITE" id="PS50017"/>
    </source>
</evidence>
<name>A0A8B6DAT9_MYTGA</name>
<keyword evidence="3" id="KW-1185">Reference proteome</keyword>
<dbReference type="SUPFAM" id="SSF47986">
    <property type="entry name" value="DEATH domain"/>
    <property type="match status" value="2"/>
</dbReference>
<comment type="caution">
    <text evidence="2">The sequence shown here is derived from an EMBL/GenBank/DDBJ whole genome shotgun (WGS) entry which is preliminary data.</text>
</comment>